<gene>
    <name evidence="3" type="ORF">GPECTOR_1g286</name>
</gene>
<proteinExistence type="predicted"/>
<protein>
    <recommendedName>
        <fullName evidence="5">Cytochrome P450</fullName>
    </recommendedName>
</protein>
<comment type="caution">
    <text evidence="3">The sequence shown here is derived from an EMBL/GenBank/DDBJ whole genome shotgun (WGS) entry which is preliminary data.</text>
</comment>
<evidence type="ECO:0000313" key="3">
    <source>
        <dbReference type="EMBL" id="KXZ56324.1"/>
    </source>
</evidence>
<dbReference type="PANTHER" id="PTHR24286:SF380">
    <property type="entry name" value="PH DOMAIN-CONTAINING PROTEIN"/>
    <property type="match status" value="1"/>
</dbReference>
<dbReference type="InterPro" id="IPR001128">
    <property type="entry name" value="Cyt_P450"/>
</dbReference>
<dbReference type="GO" id="GO:0016705">
    <property type="term" value="F:oxidoreductase activity, acting on paired donors, with incorporation or reduction of molecular oxygen"/>
    <property type="evidence" value="ECO:0007669"/>
    <property type="project" value="InterPro"/>
</dbReference>
<keyword evidence="2" id="KW-0408">Iron</keyword>
<dbReference type="GO" id="GO:0005506">
    <property type="term" value="F:iron ion binding"/>
    <property type="evidence" value="ECO:0007669"/>
    <property type="project" value="InterPro"/>
</dbReference>
<dbReference type="OrthoDB" id="3945418at2759"/>
<evidence type="ECO:0008006" key="5">
    <source>
        <dbReference type="Google" id="ProtNLM"/>
    </source>
</evidence>
<keyword evidence="1" id="KW-0479">Metal-binding</keyword>
<dbReference type="InterPro" id="IPR036396">
    <property type="entry name" value="Cyt_P450_sf"/>
</dbReference>
<dbReference type="Gene3D" id="1.10.630.10">
    <property type="entry name" value="Cytochrome P450"/>
    <property type="match status" value="1"/>
</dbReference>
<organism evidence="3 4">
    <name type="scientific">Gonium pectorale</name>
    <name type="common">Green alga</name>
    <dbReference type="NCBI Taxonomy" id="33097"/>
    <lineage>
        <taxon>Eukaryota</taxon>
        <taxon>Viridiplantae</taxon>
        <taxon>Chlorophyta</taxon>
        <taxon>core chlorophytes</taxon>
        <taxon>Chlorophyceae</taxon>
        <taxon>CS clade</taxon>
        <taxon>Chlamydomonadales</taxon>
        <taxon>Volvocaceae</taxon>
        <taxon>Gonium</taxon>
    </lineage>
</organism>
<name>A0A150H2R8_GONPE</name>
<dbReference type="Proteomes" id="UP000075714">
    <property type="component" value="Unassembled WGS sequence"/>
</dbReference>
<dbReference type="PANTHER" id="PTHR24286">
    <property type="entry name" value="CYTOCHROME P450 26"/>
    <property type="match status" value="1"/>
</dbReference>
<dbReference type="SUPFAM" id="SSF48264">
    <property type="entry name" value="Cytochrome P450"/>
    <property type="match status" value="1"/>
</dbReference>
<dbReference type="AlphaFoldDB" id="A0A150H2R8"/>
<dbReference type="STRING" id="33097.A0A150H2R8"/>
<keyword evidence="4" id="KW-1185">Reference proteome</keyword>
<dbReference type="GO" id="GO:0016125">
    <property type="term" value="P:sterol metabolic process"/>
    <property type="evidence" value="ECO:0007669"/>
    <property type="project" value="TreeGrafter"/>
</dbReference>
<dbReference type="EMBL" id="LSYV01000002">
    <property type="protein sequence ID" value="KXZ56324.1"/>
    <property type="molecule type" value="Genomic_DNA"/>
</dbReference>
<evidence type="ECO:0000256" key="1">
    <source>
        <dbReference type="ARBA" id="ARBA00022723"/>
    </source>
</evidence>
<dbReference type="GO" id="GO:0020037">
    <property type="term" value="F:heme binding"/>
    <property type="evidence" value="ECO:0007669"/>
    <property type="project" value="InterPro"/>
</dbReference>
<accession>A0A150H2R8</accession>
<sequence>MVYGEDPVRTVLAAEDRLVASDWPQVTSVLVGPDSLNLLSGQRHGAVKRALSEAFGERQIRAYVPRIGGVVQEYVERWARGQQPTPGFASCQELSQAVFDAVVLGGDGSQERSRELQACMARLASGFQTPPVELPFTDYGKAVAARRAFGVLVMDAIARYRATSASRGPSSVLEELVAAAAAASAADPTTAAHQLSDSVIEDNMAAAFFGNASTGPSLAKALQHLAARPEDLMERHGTAITADVLDGMKFGAAVGKELLRITPAVPAVFRVAAVDFDLQGRQVPKLLVTLAVLARDYEWQAMTPGEEWRVVPVPAPKEGLLLPGPFIGFVMDLVRNAIEVA</sequence>
<dbReference type="Pfam" id="PF00067">
    <property type="entry name" value="p450"/>
    <property type="match status" value="1"/>
</dbReference>
<evidence type="ECO:0000256" key="2">
    <source>
        <dbReference type="ARBA" id="ARBA00023004"/>
    </source>
</evidence>
<evidence type="ECO:0000313" key="4">
    <source>
        <dbReference type="Proteomes" id="UP000075714"/>
    </source>
</evidence>
<reference evidence="4" key="1">
    <citation type="journal article" date="2016" name="Nat. Commun.">
        <title>The Gonium pectorale genome demonstrates co-option of cell cycle regulation during the evolution of multicellularity.</title>
        <authorList>
            <person name="Hanschen E.R."/>
            <person name="Marriage T.N."/>
            <person name="Ferris P.J."/>
            <person name="Hamaji T."/>
            <person name="Toyoda A."/>
            <person name="Fujiyama A."/>
            <person name="Neme R."/>
            <person name="Noguchi H."/>
            <person name="Minakuchi Y."/>
            <person name="Suzuki M."/>
            <person name="Kawai-Toyooka H."/>
            <person name="Smith D.R."/>
            <person name="Sparks H."/>
            <person name="Anderson J."/>
            <person name="Bakaric R."/>
            <person name="Luria V."/>
            <person name="Karger A."/>
            <person name="Kirschner M.W."/>
            <person name="Durand P.M."/>
            <person name="Michod R.E."/>
            <person name="Nozaki H."/>
            <person name="Olson B.J."/>
        </authorList>
    </citation>
    <scope>NUCLEOTIDE SEQUENCE [LARGE SCALE GENOMIC DNA]</scope>
    <source>
        <strain evidence="4">NIES-2863</strain>
    </source>
</reference>
<dbReference type="GO" id="GO:0004497">
    <property type="term" value="F:monooxygenase activity"/>
    <property type="evidence" value="ECO:0007669"/>
    <property type="project" value="InterPro"/>
</dbReference>